<organism evidence="2 3">
    <name type="scientific">Stenomitos frigidus AS-A4</name>
    <dbReference type="NCBI Taxonomy" id="2933935"/>
    <lineage>
        <taxon>Bacteria</taxon>
        <taxon>Bacillati</taxon>
        <taxon>Cyanobacteriota</taxon>
        <taxon>Cyanophyceae</taxon>
        <taxon>Leptolyngbyales</taxon>
        <taxon>Leptolyngbyaceae</taxon>
        <taxon>Stenomitos</taxon>
    </lineage>
</organism>
<evidence type="ECO:0000313" key="3">
    <source>
        <dbReference type="Proteomes" id="UP001476950"/>
    </source>
</evidence>
<accession>A0ABV0KMI6</accession>
<feature type="chain" id="PRO_5047064505" evidence="1">
    <location>
        <begin position="26"/>
        <end position="210"/>
    </location>
</feature>
<protein>
    <submittedName>
        <fullName evidence="2">Uncharacterized protein</fullName>
    </submittedName>
</protein>
<name>A0ABV0KMI6_9CYAN</name>
<keyword evidence="1" id="KW-0732">Signal</keyword>
<dbReference type="RefSeq" id="WP_190452352.1">
    <property type="nucleotide sequence ID" value="NZ_JAMPLM010000018.1"/>
</dbReference>
<evidence type="ECO:0000313" key="2">
    <source>
        <dbReference type="EMBL" id="MEP1060415.1"/>
    </source>
</evidence>
<reference evidence="2 3" key="1">
    <citation type="submission" date="2022-04" db="EMBL/GenBank/DDBJ databases">
        <title>Positive selection, recombination, and allopatry shape intraspecific diversity of widespread and dominant cyanobacteria.</title>
        <authorList>
            <person name="Wei J."/>
            <person name="Shu W."/>
            <person name="Hu C."/>
        </authorList>
    </citation>
    <scope>NUCLEOTIDE SEQUENCE [LARGE SCALE GENOMIC DNA]</scope>
    <source>
        <strain evidence="2 3">AS-A4</strain>
    </source>
</reference>
<evidence type="ECO:0000256" key="1">
    <source>
        <dbReference type="SAM" id="SignalP"/>
    </source>
</evidence>
<proteinExistence type="predicted"/>
<dbReference type="Proteomes" id="UP001476950">
    <property type="component" value="Unassembled WGS sequence"/>
</dbReference>
<dbReference type="EMBL" id="JAMPLM010000018">
    <property type="protein sequence ID" value="MEP1060415.1"/>
    <property type="molecule type" value="Genomic_DNA"/>
</dbReference>
<feature type="signal peptide" evidence="1">
    <location>
        <begin position="1"/>
        <end position="25"/>
    </location>
</feature>
<sequence length="210" mass="22867">MKRFKLALIALVMLINFVVVQPSWADPVKLTETPDYTDVTQAIDKLLKIKQDPNQTAWKPAALEQQLGELNLQKYILESATEWGQCRNETGKTLAVYVHKGKKADQPNTLYYLGNGQVTDDDFSCDGVYLPTGAKVDGFGTTEAPALTAPLAFKVVGGTQLVAKANPDTDTITFNVKPAKVFKVGEGTWSIPNLTQADVEAAKPNAPIED</sequence>
<gene>
    <name evidence="2" type="ORF">NDI38_18430</name>
</gene>
<keyword evidence="3" id="KW-1185">Reference proteome</keyword>
<comment type="caution">
    <text evidence="2">The sequence shown here is derived from an EMBL/GenBank/DDBJ whole genome shotgun (WGS) entry which is preliminary data.</text>
</comment>